<gene>
    <name evidence="2" type="ORF">A3G90_02925</name>
</gene>
<dbReference type="AlphaFoldDB" id="A0A1F6FGL2"/>
<organism evidence="2 3">
    <name type="scientific">Candidatus Kaiserbacteria bacterium RIFCSPLOWO2_12_FULL_45_26</name>
    <dbReference type="NCBI Taxonomy" id="1798525"/>
    <lineage>
        <taxon>Bacteria</taxon>
        <taxon>Candidatus Kaiseribacteriota</taxon>
    </lineage>
</organism>
<dbReference type="STRING" id="1798525.A3G90_02925"/>
<dbReference type="EMBL" id="MFMM01000001">
    <property type="protein sequence ID" value="OGG84993.1"/>
    <property type="molecule type" value="Genomic_DNA"/>
</dbReference>
<keyword evidence="1" id="KW-1133">Transmembrane helix</keyword>
<evidence type="ECO:0000313" key="3">
    <source>
        <dbReference type="Proteomes" id="UP000177325"/>
    </source>
</evidence>
<dbReference type="Proteomes" id="UP000177325">
    <property type="component" value="Unassembled WGS sequence"/>
</dbReference>
<protein>
    <submittedName>
        <fullName evidence="2">Uncharacterized protein</fullName>
    </submittedName>
</protein>
<keyword evidence="1" id="KW-0472">Membrane</keyword>
<evidence type="ECO:0000256" key="1">
    <source>
        <dbReference type="SAM" id="Phobius"/>
    </source>
</evidence>
<accession>A0A1F6FGL2</accession>
<evidence type="ECO:0000313" key="2">
    <source>
        <dbReference type="EMBL" id="OGG84993.1"/>
    </source>
</evidence>
<comment type="caution">
    <text evidence="2">The sequence shown here is derived from an EMBL/GenBank/DDBJ whole genome shotgun (WGS) entry which is preliminary data.</text>
</comment>
<keyword evidence="1" id="KW-0812">Transmembrane</keyword>
<name>A0A1F6FGL2_9BACT</name>
<reference evidence="2 3" key="1">
    <citation type="journal article" date="2016" name="Nat. Commun.">
        <title>Thousands of microbial genomes shed light on interconnected biogeochemical processes in an aquifer system.</title>
        <authorList>
            <person name="Anantharaman K."/>
            <person name="Brown C.T."/>
            <person name="Hug L.A."/>
            <person name="Sharon I."/>
            <person name="Castelle C.J."/>
            <person name="Probst A.J."/>
            <person name="Thomas B.C."/>
            <person name="Singh A."/>
            <person name="Wilkins M.J."/>
            <person name="Karaoz U."/>
            <person name="Brodie E.L."/>
            <person name="Williams K.H."/>
            <person name="Hubbard S.S."/>
            <person name="Banfield J.F."/>
        </authorList>
    </citation>
    <scope>NUCLEOTIDE SEQUENCE [LARGE SCALE GENOMIC DNA]</scope>
</reference>
<proteinExistence type="predicted"/>
<feature type="transmembrane region" description="Helical" evidence="1">
    <location>
        <begin position="178"/>
        <end position="207"/>
    </location>
</feature>
<sequence length="220" mass="24445">MNTRFLPLIVLTVFLLPIISHAYNPTLNSTIVPYEPQIIDSTISNQAEYLGLLAGDPHMYEFTIGETATLTLRVSQLATDTPIPFSLIAVRENTQNAGVVEVGRLRAEDITWEEKRDGGLGLTLAHSSVFETEIGPGVYRVEVSTPENAGAYMLTVGTLEVPAGYFKTIADVRMVQKFFGISIFGMLLSTYVLYPLGILVLIGLFYYTWRNRTRIQKYAA</sequence>